<dbReference type="InterPro" id="IPR017972">
    <property type="entry name" value="Cyt_P450_CS"/>
</dbReference>
<evidence type="ECO:0000256" key="1">
    <source>
        <dbReference type="ARBA" id="ARBA00001971"/>
    </source>
</evidence>
<evidence type="ECO:0000256" key="3">
    <source>
        <dbReference type="ARBA" id="ARBA00022723"/>
    </source>
</evidence>
<dbReference type="Pfam" id="PF00067">
    <property type="entry name" value="p450"/>
    <property type="match status" value="1"/>
</dbReference>
<comment type="similarity">
    <text evidence="2 7">Belongs to the cytochrome P450 family.</text>
</comment>
<evidence type="ECO:0000256" key="4">
    <source>
        <dbReference type="ARBA" id="ARBA00023002"/>
    </source>
</evidence>
<evidence type="ECO:0000313" key="10">
    <source>
        <dbReference type="EMBL" id="RZC43810.1"/>
    </source>
</evidence>
<keyword evidence="8" id="KW-0175">Coiled coil</keyword>
<dbReference type="STRING" id="3469.A0A4Y7I7L6"/>
<reference evidence="10 11" key="1">
    <citation type="journal article" date="2018" name="Science">
        <title>The opium poppy genome and morphinan production.</title>
        <authorList>
            <person name="Guo L."/>
            <person name="Winzer T."/>
            <person name="Yang X."/>
            <person name="Li Y."/>
            <person name="Ning Z."/>
            <person name="He Z."/>
            <person name="Teodor R."/>
            <person name="Lu Y."/>
            <person name="Bowser T.A."/>
            <person name="Graham I.A."/>
            <person name="Ye K."/>
        </authorList>
    </citation>
    <scope>NUCLEOTIDE SEQUENCE [LARGE SCALE GENOMIC DNA]</scope>
    <source>
        <strain evidence="11">cv. HN1</strain>
        <tissue evidence="10">Leaves</tissue>
    </source>
</reference>
<dbReference type="Gramene" id="RZC43810">
    <property type="protein sequence ID" value="RZC43810"/>
    <property type="gene ID" value="C5167_036752"/>
</dbReference>
<dbReference type="FunFam" id="1.10.630.10:FF:000022">
    <property type="entry name" value="Taxadiene 5-alpha hydroxylase"/>
    <property type="match status" value="1"/>
</dbReference>
<feature type="binding site" description="axial binding residue" evidence="6">
    <location>
        <position position="442"/>
    </location>
    <ligand>
        <name>heme</name>
        <dbReference type="ChEBI" id="CHEBI:30413"/>
    </ligand>
    <ligandPart>
        <name>Fe</name>
        <dbReference type="ChEBI" id="CHEBI:18248"/>
    </ligandPart>
</feature>
<dbReference type="GO" id="GO:0033075">
    <property type="term" value="P:isoquinoline alkaloid biosynthetic process"/>
    <property type="evidence" value="ECO:0007669"/>
    <property type="project" value="UniProtKB-ARBA"/>
</dbReference>
<dbReference type="OMA" id="VHYVVTQ"/>
<feature type="coiled-coil region" evidence="8">
    <location>
        <begin position="236"/>
        <end position="263"/>
    </location>
</feature>
<dbReference type="GO" id="GO:0020037">
    <property type="term" value="F:heme binding"/>
    <property type="evidence" value="ECO:0007669"/>
    <property type="project" value="InterPro"/>
</dbReference>
<keyword evidence="9" id="KW-0472">Membrane</keyword>
<dbReference type="GO" id="GO:0016705">
    <property type="term" value="F:oxidoreductase activity, acting on paired donors, with incorporation or reduction of molecular oxygen"/>
    <property type="evidence" value="ECO:0007669"/>
    <property type="project" value="InterPro"/>
</dbReference>
<evidence type="ECO:0000256" key="9">
    <source>
        <dbReference type="SAM" id="Phobius"/>
    </source>
</evidence>
<keyword evidence="7" id="KW-0503">Monooxygenase</keyword>
<dbReference type="PRINTS" id="PR00463">
    <property type="entry name" value="EP450I"/>
</dbReference>
<dbReference type="GO" id="GO:0005506">
    <property type="term" value="F:iron ion binding"/>
    <property type="evidence" value="ECO:0007669"/>
    <property type="project" value="InterPro"/>
</dbReference>
<accession>A0A4Y7I7L6</accession>
<keyword evidence="5 6" id="KW-0408">Iron</keyword>
<evidence type="ECO:0000313" key="11">
    <source>
        <dbReference type="Proteomes" id="UP000316621"/>
    </source>
</evidence>
<keyword evidence="9" id="KW-0812">Transmembrane</keyword>
<dbReference type="PROSITE" id="PS00086">
    <property type="entry name" value="CYTOCHROME_P450"/>
    <property type="match status" value="1"/>
</dbReference>
<dbReference type="AlphaFoldDB" id="A0A4Y7I7L6"/>
<sequence>MALEMNLYLPLILSALMPIILLYFISLIHKNNNNGSYFGKKKKKKILPPGEMGLPWIGETLEFYRAQKKNRIFEEFIQPRTAKHGAIFKTRLMGSPTVLVSGAAANRFFLSNEFKLVVSSWPSSSVQLMGRNSIMEKQGDRHRSIRAVIATSLNSAGLEKLVPKLCSSVEDHLKTHWVGKDTLSLYRSTKLLTFSVVFECLLGIKVEDGMLEMFERVLEGVFAPPVEFPGSKFWRAKRARTQIEKMLVEIVRKRKNEMELEQNIKGGGGGGGEEDGMLLSRLIASLIRGEISEEEVVDNVVLLVFAAHDTTSFAIAMVCRALAHHPNCYQHLLQEHVEIMGSKKPGETLTLDDTQKMKYTWQVTRESMRLFPPIFGSFRKAIVDIDYQGFTIPKGWKILWTTYGTHLDEDIFKDPLSFDPSRFEEPVPPYVYVPFGGGPRMCAGYQLARLNILVFMHFMVTRFDWSLVHPDEPITMDPLPFPCYGMPINISPKTS</sequence>
<evidence type="ECO:0000256" key="2">
    <source>
        <dbReference type="ARBA" id="ARBA00010617"/>
    </source>
</evidence>
<dbReference type="Proteomes" id="UP000316621">
    <property type="component" value="Chromosome 1"/>
</dbReference>
<name>A0A4Y7I7L6_PAPSO</name>
<dbReference type="OrthoDB" id="442633at2759"/>
<keyword evidence="6 7" id="KW-0349">Heme</keyword>
<keyword evidence="9" id="KW-1133">Transmembrane helix</keyword>
<evidence type="ECO:0000256" key="8">
    <source>
        <dbReference type="SAM" id="Coils"/>
    </source>
</evidence>
<dbReference type="InterPro" id="IPR002401">
    <property type="entry name" value="Cyt_P450_E_grp-I"/>
</dbReference>
<evidence type="ECO:0000256" key="7">
    <source>
        <dbReference type="RuleBase" id="RU000461"/>
    </source>
</evidence>
<dbReference type="PANTHER" id="PTHR24286:SF221">
    <property type="entry name" value="TAXADIENE 5-ALPHA HYDROXYLASE"/>
    <property type="match status" value="1"/>
</dbReference>
<evidence type="ECO:0000256" key="6">
    <source>
        <dbReference type="PIRSR" id="PIRSR602401-1"/>
    </source>
</evidence>
<dbReference type="Gene3D" id="1.10.630.10">
    <property type="entry name" value="Cytochrome P450"/>
    <property type="match status" value="1"/>
</dbReference>
<keyword evidence="3 6" id="KW-0479">Metal-binding</keyword>
<comment type="cofactor">
    <cofactor evidence="1 6">
        <name>heme</name>
        <dbReference type="ChEBI" id="CHEBI:30413"/>
    </cofactor>
</comment>
<dbReference type="InterPro" id="IPR001128">
    <property type="entry name" value="Cyt_P450"/>
</dbReference>
<feature type="transmembrane region" description="Helical" evidence="9">
    <location>
        <begin position="7"/>
        <end position="28"/>
    </location>
</feature>
<gene>
    <name evidence="10" type="ORF">C5167_036752</name>
</gene>
<dbReference type="PANTHER" id="PTHR24286">
    <property type="entry name" value="CYTOCHROME P450 26"/>
    <property type="match status" value="1"/>
</dbReference>
<evidence type="ECO:0008006" key="12">
    <source>
        <dbReference type="Google" id="ProtNLM"/>
    </source>
</evidence>
<dbReference type="SUPFAM" id="SSF48264">
    <property type="entry name" value="Cytochrome P450"/>
    <property type="match status" value="1"/>
</dbReference>
<dbReference type="InterPro" id="IPR036396">
    <property type="entry name" value="Cyt_P450_sf"/>
</dbReference>
<protein>
    <recommendedName>
        <fullName evidence="12">Cytochrome P450</fullName>
    </recommendedName>
</protein>
<dbReference type="PRINTS" id="PR00385">
    <property type="entry name" value="P450"/>
</dbReference>
<evidence type="ECO:0000256" key="5">
    <source>
        <dbReference type="ARBA" id="ARBA00023004"/>
    </source>
</evidence>
<organism evidence="10 11">
    <name type="scientific">Papaver somniferum</name>
    <name type="common">Opium poppy</name>
    <dbReference type="NCBI Taxonomy" id="3469"/>
    <lineage>
        <taxon>Eukaryota</taxon>
        <taxon>Viridiplantae</taxon>
        <taxon>Streptophyta</taxon>
        <taxon>Embryophyta</taxon>
        <taxon>Tracheophyta</taxon>
        <taxon>Spermatophyta</taxon>
        <taxon>Magnoliopsida</taxon>
        <taxon>Ranunculales</taxon>
        <taxon>Papaveraceae</taxon>
        <taxon>Papaveroideae</taxon>
        <taxon>Papaver</taxon>
    </lineage>
</organism>
<keyword evidence="4 7" id="KW-0560">Oxidoreductase</keyword>
<dbReference type="GO" id="GO:0004497">
    <property type="term" value="F:monooxygenase activity"/>
    <property type="evidence" value="ECO:0007669"/>
    <property type="project" value="UniProtKB-KW"/>
</dbReference>
<proteinExistence type="inferred from homology"/>
<dbReference type="GO" id="GO:0016125">
    <property type="term" value="P:sterol metabolic process"/>
    <property type="evidence" value="ECO:0007669"/>
    <property type="project" value="TreeGrafter"/>
</dbReference>
<keyword evidence="11" id="KW-1185">Reference proteome</keyword>
<dbReference type="CDD" id="cd11043">
    <property type="entry name" value="CYP90-like"/>
    <property type="match status" value="1"/>
</dbReference>
<dbReference type="EMBL" id="CM010715">
    <property type="protein sequence ID" value="RZC43810.1"/>
    <property type="molecule type" value="Genomic_DNA"/>
</dbReference>